<gene>
    <name evidence="3" type="ORF">BWZ43_12460</name>
</gene>
<dbReference type="InterPro" id="IPR013078">
    <property type="entry name" value="His_Pase_superF_clade-1"/>
</dbReference>
<evidence type="ECO:0000256" key="1">
    <source>
        <dbReference type="PIRSR" id="PIRSR613078-1"/>
    </source>
</evidence>
<evidence type="ECO:0000313" key="3">
    <source>
        <dbReference type="EMBL" id="OOP68087.1"/>
    </source>
</evidence>
<dbReference type="GO" id="GO:0016791">
    <property type="term" value="F:phosphatase activity"/>
    <property type="evidence" value="ECO:0007669"/>
    <property type="project" value="TreeGrafter"/>
</dbReference>
<feature type="active site" description="Tele-phosphohistidine intermediate" evidence="1">
    <location>
        <position position="8"/>
    </location>
</feature>
<keyword evidence="4" id="KW-1185">Reference proteome</keyword>
<reference evidence="3 4" key="1">
    <citation type="submission" date="2017-01" db="EMBL/GenBank/DDBJ databases">
        <title>Draft genome sequence of Bacillus oleronius.</title>
        <authorList>
            <person name="Allam M."/>
        </authorList>
    </citation>
    <scope>NUCLEOTIDE SEQUENCE [LARGE SCALE GENOMIC DNA]</scope>
    <source>
        <strain evidence="3 4">DSM 9356</strain>
    </source>
</reference>
<comment type="caution">
    <text evidence="3">The sequence shown here is derived from an EMBL/GenBank/DDBJ whole genome shotgun (WGS) entry which is preliminary data.</text>
</comment>
<accession>A0A8E2I7K5</accession>
<proteinExistence type="predicted"/>
<dbReference type="SUPFAM" id="SSF53254">
    <property type="entry name" value="Phosphoglycerate mutase-like"/>
    <property type="match status" value="1"/>
</dbReference>
<dbReference type="AlphaFoldDB" id="A0A8E2I7K5"/>
<evidence type="ECO:0000256" key="2">
    <source>
        <dbReference type="PIRSR" id="PIRSR613078-2"/>
    </source>
</evidence>
<dbReference type="EMBL" id="MTLA01000137">
    <property type="protein sequence ID" value="OOP68087.1"/>
    <property type="molecule type" value="Genomic_DNA"/>
</dbReference>
<dbReference type="SMART" id="SM00855">
    <property type="entry name" value="PGAM"/>
    <property type="match status" value="1"/>
</dbReference>
<evidence type="ECO:0000313" key="4">
    <source>
        <dbReference type="Proteomes" id="UP000189761"/>
    </source>
</evidence>
<name>A0A8E2I7K5_9BACI</name>
<dbReference type="Proteomes" id="UP000189761">
    <property type="component" value="Unassembled WGS sequence"/>
</dbReference>
<protein>
    <submittedName>
        <fullName evidence="3">Histidine phosphatase family protein</fullName>
    </submittedName>
</protein>
<feature type="binding site" evidence="2">
    <location>
        <position position="58"/>
    </location>
    <ligand>
        <name>substrate</name>
    </ligand>
</feature>
<dbReference type="InterPro" id="IPR050275">
    <property type="entry name" value="PGM_Phosphatase"/>
</dbReference>
<dbReference type="Pfam" id="PF00300">
    <property type="entry name" value="His_Phos_1"/>
    <property type="match status" value="1"/>
</dbReference>
<feature type="binding site" evidence="2">
    <location>
        <position position="93"/>
    </location>
    <ligand>
        <name>substrate</name>
    </ligand>
</feature>
<feature type="active site" description="Proton donor/acceptor" evidence="1">
    <location>
        <position position="82"/>
    </location>
</feature>
<dbReference type="InterPro" id="IPR029033">
    <property type="entry name" value="His_PPase_superfam"/>
</dbReference>
<organism evidence="3 4">
    <name type="scientific">Heyndrickxia oleronia</name>
    <dbReference type="NCBI Taxonomy" id="38875"/>
    <lineage>
        <taxon>Bacteria</taxon>
        <taxon>Bacillati</taxon>
        <taxon>Bacillota</taxon>
        <taxon>Bacilli</taxon>
        <taxon>Bacillales</taxon>
        <taxon>Bacillaceae</taxon>
        <taxon>Heyndrickxia</taxon>
    </lineage>
</organism>
<dbReference type="Gene3D" id="3.40.50.1240">
    <property type="entry name" value="Phosphoglycerate mutase-like"/>
    <property type="match status" value="1"/>
</dbReference>
<sequence length="201" mass="22791">MEILVIRHGQSEADLLDVHEGRADFPLTPFGELQAKKMAQYVGTHFPPDIILTSPLKRAKRTAELLNERIDCSLIEDKDLMEFNNGVLAGVPKKVAAKKYPLPVNGRPAHIPIQNGESELEFRYRAERVYSRVTTDYYQYRRIAIVSHGGFISNFLKACLSLPYNSDTVFSTGDTGMHLFEVKAGSKVMRFLNRQEHLLLL</sequence>
<dbReference type="RefSeq" id="WP_078110291.1">
    <property type="nucleotide sequence ID" value="NZ_CP065424.1"/>
</dbReference>
<dbReference type="PANTHER" id="PTHR48100">
    <property type="entry name" value="BROAD-SPECIFICITY PHOSPHATASE YOR283W-RELATED"/>
    <property type="match status" value="1"/>
</dbReference>
<dbReference type="CDD" id="cd07067">
    <property type="entry name" value="HP_PGM_like"/>
    <property type="match status" value="1"/>
</dbReference>